<dbReference type="InterPro" id="IPR007554">
    <property type="entry name" value="Glycerophosphate_synth"/>
</dbReference>
<dbReference type="EMBL" id="FOAF01000006">
    <property type="protein sequence ID" value="SEM02225.1"/>
    <property type="molecule type" value="Genomic_DNA"/>
</dbReference>
<organism evidence="1 2">
    <name type="scientific">Olivibacter domesticus</name>
    <name type="common">Pseudosphingobacterium domesticum</name>
    <dbReference type="NCBI Taxonomy" id="407022"/>
    <lineage>
        <taxon>Bacteria</taxon>
        <taxon>Pseudomonadati</taxon>
        <taxon>Bacteroidota</taxon>
        <taxon>Sphingobacteriia</taxon>
        <taxon>Sphingobacteriales</taxon>
        <taxon>Sphingobacteriaceae</taxon>
        <taxon>Olivibacter</taxon>
    </lineage>
</organism>
<proteinExistence type="predicted"/>
<protein>
    <submittedName>
        <fullName evidence="1">CDP-Glycerol:Poly(Glycerophosphate) glycerophosphotransferase</fullName>
    </submittedName>
</protein>
<dbReference type="STRING" id="407022.SAMN05661044_04013"/>
<dbReference type="RefSeq" id="WP_093327950.1">
    <property type="nucleotide sequence ID" value="NZ_FOAF01000006.1"/>
</dbReference>
<keyword evidence="2" id="KW-1185">Reference proteome</keyword>
<dbReference type="Gene3D" id="3.40.50.12580">
    <property type="match status" value="1"/>
</dbReference>
<dbReference type="GO" id="GO:0047355">
    <property type="term" value="F:CDP-glycerol glycerophosphotransferase activity"/>
    <property type="evidence" value="ECO:0007669"/>
    <property type="project" value="InterPro"/>
</dbReference>
<dbReference type="OrthoDB" id="2334812at2"/>
<accession>A0A1H7V004</accession>
<gene>
    <name evidence="1" type="ORF">SAMN05661044_04013</name>
</gene>
<dbReference type="GO" id="GO:0016020">
    <property type="term" value="C:membrane"/>
    <property type="evidence" value="ECO:0007669"/>
    <property type="project" value="InterPro"/>
</dbReference>
<name>A0A1H7V004_OLID1</name>
<keyword evidence="1" id="KW-0808">Transferase</keyword>
<reference evidence="2" key="1">
    <citation type="submission" date="2016-10" db="EMBL/GenBank/DDBJ databases">
        <authorList>
            <person name="Varghese N."/>
            <person name="Submissions S."/>
        </authorList>
    </citation>
    <scope>NUCLEOTIDE SEQUENCE [LARGE SCALE GENOMIC DNA]</scope>
    <source>
        <strain evidence="2">DSM 18733</strain>
    </source>
</reference>
<evidence type="ECO:0000313" key="1">
    <source>
        <dbReference type="EMBL" id="SEM02225.1"/>
    </source>
</evidence>
<dbReference type="InterPro" id="IPR043148">
    <property type="entry name" value="TagF_C"/>
</dbReference>
<evidence type="ECO:0000313" key="2">
    <source>
        <dbReference type="Proteomes" id="UP000199421"/>
    </source>
</evidence>
<dbReference type="AlphaFoldDB" id="A0A1H7V004"/>
<dbReference type="Pfam" id="PF04464">
    <property type="entry name" value="Glyphos_transf"/>
    <property type="match status" value="1"/>
</dbReference>
<sequence>MRNLKALYKKIIPLAVRDQVYAFRLFLGGNKELKLIKSQQEQNRLLEEKIAGKAKIKVAFFVVFSAVWKFDELYKLLVASERFEPVIFICPYLIYGQEKMLEEMNIASKKLQEKGYHVVNTYNAKNDSWLDIKQEFKPDIVFFTNPYRYVTKDDYYITNFSDVLTCYVPYSCAVCSLQKSQYDQLFHNLLWRFFVETPINLEFSKTFSRIKGINTRVSGYPSLDVFLNKNYQPTDVWKIKDAQVKRVIWAPHHTIDNREELDFSTFLFYHEFMLKIATELEGKIQLAFKPHPILKAKLYDLEGWGKERTDNYYTMWEELPNGQLELGEYTDLFYTSDFMVFDSISFIMEYLYLQKPGIFTLKSPHVPKKLNKLGELCLGNYYKVNNKEELRASILQLLAGEDPLFQTRKTFFKEYLNPPNNGTATENIFHELIKTVK</sequence>
<dbReference type="Proteomes" id="UP000199421">
    <property type="component" value="Unassembled WGS sequence"/>
</dbReference>